<dbReference type="AlphaFoldDB" id="A0AAP2GTM2"/>
<feature type="transmembrane region" description="Helical" evidence="1">
    <location>
        <begin position="96"/>
        <end position="112"/>
    </location>
</feature>
<keyword evidence="1" id="KW-1133">Transmembrane helix</keyword>
<dbReference type="RefSeq" id="WP_254084009.1">
    <property type="nucleotide sequence ID" value="NZ_JAHESE010000006.1"/>
</dbReference>
<evidence type="ECO:0000313" key="3">
    <source>
        <dbReference type="Proteomes" id="UP001319080"/>
    </source>
</evidence>
<keyword evidence="1" id="KW-0472">Membrane</keyword>
<gene>
    <name evidence="2" type="ORF">KK062_09295</name>
</gene>
<evidence type="ECO:0000313" key="2">
    <source>
        <dbReference type="EMBL" id="MBT1708418.1"/>
    </source>
</evidence>
<name>A0AAP2GTM2_9BACT</name>
<keyword evidence="1" id="KW-0812">Transmembrane</keyword>
<keyword evidence="3" id="KW-1185">Reference proteome</keyword>
<accession>A0AAP2GTM2</accession>
<evidence type="ECO:0000256" key="1">
    <source>
        <dbReference type="SAM" id="Phobius"/>
    </source>
</evidence>
<feature type="transmembrane region" description="Helical" evidence="1">
    <location>
        <begin position="132"/>
        <end position="149"/>
    </location>
</feature>
<dbReference type="Proteomes" id="UP001319080">
    <property type="component" value="Unassembled WGS sequence"/>
</dbReference>
<protein>
    <submittedName>
        <fullName evidence="2">DUF3267 domain-containing protein</fullName>
    </submittedName>
</protein>
<sequence length="176" mass="19253">MFFIPGQVIAALTFPGVIVHEFAHMIFCKIRGVAVLDACYFRIGNPAGYVIHERTTNFYSSFLIATGPFLVNSILCFLICLPAYVPISVFDVTSPLSAALMWLGVSIGMHAIPSTGDANNMWQDAKTHVRSLNPLAILTFPLVVVIYVFNVLRVIWADLGYGILIGVGLPSWIFGS</sequence>
<proteinExistence type="predicted"/>
<dbReference type="EMBL" id="JAHESE010000006">
    <property type="protein sequence ID" value="MBT1708418.1"/>
    <property type="molecule type" value="Genomic_DNA"/>
</dbReference>
<comment type="caution">
    <text evidence="2">The sequence shown here is derived from an EMBL/GenBank/DDBJ whole genome shotgun (WGS) entry which is preliminary data.</text>
</comment>
<organism evidence="2 3">
    <name type="scientific">Dawidia cretensis</name>
    <dbReference type="NCBI Taxonomy" id="2782350"/>
    <lineage>
        <taxon>Bacteria</taxon>
        <taxon>Pseudomonadati</taxon>
        <taxon>Bacteroidota</taxon>
        <taxon>Cytophagia</taxon>
        <taxon>Cytophagales</taxon>
        <taxon>Chryseotaleaceae</taxon>
        <taxon>Dawidia</taxon>
    </lineage>
</organism>
<feature type="transmembrane region" description="Helical" evidence="1">
    <location>
        <begin position="62"/>
        <end position="84"/>
    </location>
</feature>
<reference evidence="2 3" key="1">
    <citation type="submission" date="2021-05" db="EMBL/GenBank/DDBJ databases">
        <title>A Polyphasic approach of four new species of the genus Ohtaekwangia: Ohtaekwangia histidinii sp. nov., Ohtaekwangia cretensis sp. nov., Ohtaekwangia indiensis sp. nov., Ohtaekwangia reichenbachii sp. nov. from diverse environment.</title>
        <authorList>
            <person name="Octaviana S."/>
        </authorList>
    </citation>
    <scope>NUCLEOTIDE SEQUENCE [LARGE SCALE GENOMIC DNA]</scope>
    <source>
        <strain evidence="2 3">PWU5</strain>
    </source>
</reference>